<dbReference type="Proteomes" id="UP000000346">
    <property type="component" value="Chromosome"/>
</dbReference>
<protein>
    <submittedName>
        <fullName evidence="1">Uncharacterized protein</fullName>
    </submittedName>
</protein>
<name>D9Q0H6_ACIS3</name>
<gene>
    <name evidence="1" type="ordered locus">ASAC_0407</name>
</gene>
<dbReference type="AlphaFoldDB" id="D9Q0H6"/>
<evidence type="ECO:0000313" key="2">
    <source>
        <dbReference type="Proteomes" id="UP000000346"/>
    </source>
</evidence>
<evidence type="ECO:0000313" key="1">
    <source>
        <dbReference type="EMBL" id="ADL18814.1"/>
    </source>
</evidence>
<dbReference type="KEGG" id="asc:ASAC_0407"/>
<organism evidence="1 2">
    <name type="scientific">Acidilobus saccharovorans (strain DSM 16705 / JCM 18335 / VKM B-2471 / 345-15)</name>
    <dbReference type="NCBI Taxonomy" id="666510"/>
    <lineage>
        <taxon>Archaea</taxon>
        <taxon>Thermoproteota</taxon>
        <taxon>Thermoprotei</taxon>
        <taxon>Acidilobales</taxon>
        <taxon>Acidilobaceae</taxon>
        <taxon>Acidilobus</taxon>
    </lineage>
</organism>
<keyword evidence="2" id="KW-1185">Reference proteome</keyword>
<dbReference type="STRING" id="666510.ASAC_0407"/>
<dbReference type="HOGENOM" id="CLU_2565510_0_0_2"/>
<reference evidence="1 2" key="1">
    <citation type="journal article" date="2010" name="Appl. Environ. Microbiol.">
        <title>The genome sequence of the crenarchaeon Acidilobus saccharovorans supports a new order, Acidilobales, and suggests an important ecological role in terrestrial acidic hot springs.</title>
        <authorList>
            <person name="Mardanov A.V."/>
            <person name="Svetlitchnyi V.A."/>
            <person name="Beletsky A.V."/>
            <person name="Prokofeva M.I."/>
            <person name="Bonch-Osmolovskaya E.A."/>
            <person name="Ravin N.V."/>
            <person name="Skryabin K.G."/>
        </authorList>
    </citation>
    <scope>NUCLEOTIDE SEQUENCE [LARGE SCALE GENOMIC DNA]</scope>
    <source>
        <strain evidence="2">DSM 16705 / JCM 18335 / VKM B-2471 / 345-15</strain>
    </source>
</reference>
<sequence length="81" mass="9337">MQQKKFTLDINSYHIIRWDPKVQGEDDLRKMLADSLKKGAKRVAIIVKSDDVDYMVKAREVIAGFIAQTIVIFKEKEVEIA</sequence>
<dbReference type="EMBL" id="CP001742">
    <property type="protein sequence ID" value="ADL18814.1"/>
    <property type="molecule type" value="Genomic_DNA"/>
</dbReference>
<dbReference type="eggNOG" id="arCOG13713">
    <property type="taxonomic scope" value="Archaea"/>
</dbReference>
<accession>D9Q0H6</accession>
<proteinExistence type="predicted"/>
<dbReference type="InParanoid" id="D9Q0H6"/>